<evidence type="ECO:0000313" key="2">
    <source>
        <dbReference type="EMBL" id="PPI14413.1"/>
    </source>
</evidence>
<dbReference type="AlphaFoldDB" id="A0A2S5Y604"/>
<dbReference type="EMBL" id="PSWU01000012">
    <property type="protein sequence ID" value="PPI14413.1"/>
    <property type="molecule type" value="Genomic_DNA"/>
</dbReference>
<reference evidence="2 3" key="1">
    <citation type="submission" date="2018-02" db="EMBL/GenBank/DDBJ databases">
        <title>Bacteriophage NCPPB3778 and a type I-E CRISPR drive the evolution of the US Biological Select Agent, Rathayibacter toxicus.</title>
        <authorList>
            <person name="Davis E.W.II."/>
            <person name="Tabima J.F."/>
            <person name="Weisberg A.J."/>
            <person name="Lopes L.D."/>
            <person name="Wiseman M.S."/>
            <person name="Wiseman M.S."/>
            <person name="Pupko T."/>
            <person name="Belcher M.S."/>
            <person name="Sechler A.J."/>
            <person name="Tancos M.A."/>
            <person name="Schroeder B.K."/>
            <person name="Murray T.D."/>
            <person name="Luster D.G."/>
            <person name="Schneider W.L."/>
            <person name="Rogers E."/>
            <person name="Andreote F.D."/>
            <person name="Grunwald N.J."/>
            <person name="Putnam M.L."/>
            <person name="Chang J.H."/>
        </authorList>
    </citation>
    <scope>NUCLEOTIDE SEQUENCE [LARGE SCALE GENOMIC DNA]</scope>
    <source>
        <strain evidence="2 3">FH99</strain>
    </source>
</reference>
<dbReference type="Proteomes" id="UP000237966">
    <property type="component" value="Unassembled WGS sequence"/>
</dbReference>
<proteinExistence type="predicted"/>
<sequence>MTERETGDGEQRNVDQDASGDPLSDFSVPGDADLHVAGDASGADGKKIAEPASDEDSADD</sequence>
<evidence type="ECO:0000313" key="3">
    <source>
        <dbReference type="Proteomes" id="UP000237966"/>
    </source>
</evidence>
<dbReference type="OrthoDB" id="5123791at2"/>
<name>A0A2S5Y604_9MICO</name>
<protein>
    <submittedName>
        <fullName evidence="2">Uncharacterized protein</fullName>
    </submittedName>
</protein>
<comment type="caution">
    <text evidence="2">The sequence shown here is derived from an EMBL/GenBank/DDBJ whole genome shotgun (WGS) entry which is preliminary data.</text>
</comment>
<accession>A0A2S5Y604</accession>
<gene>
    <name evidence="2" type="ORF">C5C51_07520</name>
</gene>
<organism evidence="2 3">
    <name type="scientific">Rathayibacter toxicus</name>
    <dbReference type="NCBI Taxonomy" id="145458"/>
    <lineage>
        <taxon>Bacteria</taxon>
        <taxon>Bacillati</taxon>
        <taxon>Actinomycetota</taxon>
        <taxon>Actinomycetes</taxon>
        <taxon>Micrococcales</taxon>
        <taxon>Microbacteriaceae</taxon>
        <taxon>Rathayibacter</taxon>
    </lineage>
</organism>
<dbReference type="RefSeq" id="WP_027691568.1">
    <property type="nucleotide sequence ID" value="NZ_CP037977.1"/>
</dbReference>
<feature type="compositionally biased region" description="Basic and acidic residues" evidence="1">
    <location>
        <begin position="1"/>
        <end position="15"/>
    </location>
</feature>
<feature type="region of interest" description="Disordered" evidence="1">
    <location>
        <begin position="1"/>
        <end position="60"/>
    </location>
</feature>
<evidence type="ECO:0000256" key="1">
    <source>
        <dbReference type="SAM" id="MobiDB-lite"/>
    </source>
</evidence>